<accession>V4AC02</accession>
<dbReference type="PROSITE" id="PS50097">
    <property type="entry name" value="BTB"/>
    <property type="match status" value="1"/>
</dbReference>
<sequence length="226" mass="25992">MESYTSSVDLTKYDQLEREDFDSDSDENHSSGYDSCDSSEFGSVKVKVNETKCRQPSSETMVFKSQESLCDSLDYILSMPELCDVVFLVGQNKTPVYGVKAILATRSRVFYQMILQKQKQAKASKKVKDDKFKGQLVLEVMNYDEDVFRRLISFIHCGKVKVDVLSVIGLFCAAVEYDTKDLKKACWDFFLRCLGNQKETLMTSLELYSHHRGIKHIMNKLYDVQQ</sequence>
<dbReference type="OrthoDB" id="6359816at2759"/>
<evidence type="ECO:0000313" key="4">
    <source>
        <dbReference type="Proteomes" id="UP000030746"/>
    </source>
</evidence>
<dbReference type="Proteomes" id="UP000030746">
    <property type="component" value="Unassembled WGS sequence"/>
</dbReference>
<dbReference type="AlphaFoldDB" id="V4AC02"/>
<dbReference type="InterPro" id="IPR011333">
    <property type="entry name" value="SKP1/BTB/POZ_sf"/>
</dbReference>
<name>V4AC02_LOTGI</name>
<evidence type="ECO:0000313" key="3">
    <source>
        <dbReference type="EMBL" id="ESO92630.1"/>
    </source>
</evidence>
<dbReference type="SMART" id="SM00225">
    <property type="entry name" value="BTB"/>
    <property type="match status" value="1"/>
</dbReference>
<feature type="region of interest" description="Disordered" evidence="1">
    <location>
        <begin position="1"/>
        <end position="39"/>
    </location>
</feature>
<protein>
    <recommendedName>
        <fullName evidence="2">BTB domain-containing protein</fullName>
    </recommendedName>
</protein>
<reference evidence="3 4" key="1">
    <citation type="journal article" date="2013" name="Nature">
        <title>Insights into bilaterian evolution from three spiralian genomes.</title>
        <authorList>
            <person name="Simakov O."/>
            <person name="Marletaz F."/>
            <person name="Cho S.J."/>
            <person name="Edsinger-Gonzales E."/>
            <person name="Havlak P."/>
            <person name="Hellsten U."/>
            <person name="Kuo D.H."/>
            <person name="Larsson T."/>
            <person name="Lv J."/>
            <person name="Arendt D."/>
            <person name="Savage R."/>
            <person name="Osoegawa K."/>
            <person name="de Jong P."/>
            <person name="Grimwood J."/>
            <person name="Chapman J.A."/>
            <person name="Shapiro H."/>
            <person name="Aerts A."/>
            <person name="Otillar R.P."/>
            <person name="Terry A.Y."/>
            <person name="Boore J.L."/>
            <person name="Grigoriev I.V."/>
            <person name="Lindberg D.R."/>
            <person name="Seaver E.C."/>
            <person name="Weisblat D.A."/>
            <person name="Putnam N.H."/>
            <person name="Rokhsar D.S."/>
        </authorList>
    </citation>
    <scope>NUCLEOTIDE SEQUENCE [LARGE SCALE GENOMIC DNA]</scope>
</reference>
<evidence type="ECO:0000259" key="2">
    <source>
        <dbReference type="PROSITE" id="PS50097"/>
    </source>
</evidence>
<dbReference type="InterPro" id="IPR000210">
    <property type="entry name" value="BTB/POZ_dom"/>
</dbReference>
<keyword evidence="4" id="KW-1185">Reference proteome</keyword>
<dbReference type="EMBL" id="KB202050">
    <property type="protein sequence ID" value="ESO92630.1"/>
    <property type="molecule type" value="Genomic_DNA"/>
</dbReference>
<dbReference type="InterPro" id="IPR051481">
    <property type="entry name" value="BTB-POZ/Galectin-3-binding"/>
</dbReference>
<feature type="domain" description="BTB" evidence="2">
    <location>
        <begin position="83"/>
        <end position="164"/>
    </location>
</feature>
<proteinExistence type="predicted"/>
<dbReference type="RefSeq" id="XP_009056771.1">
    <property type="nucleotide sequence ID" value="XM_009058523.1"/>
</dbReference>
<dbReference type="OMA" id="IMETQSR"/>
<feature type="compositionally biased region" description="Polar residues" evidence="1">
    <location>
        <begin position="30"/>
        <end position="39"/>
    </location>
</feature>
<dbReference type="GeneID" id="20239045"/>
<dbReference type="HOGENOM" id="CLU_1226012_0_0_1"/>
<dbReference type="SUPFAM" id="SSF54695">
    <property type="entry name" value="POZ domain"/>
    <property type="match status" value="1"/>
</dbReference>
<evidence type="ECO:0000256" key="1">
    <source>
        <dbReference type="SAM" id="MobiDB-lite"/>
    </source>
</evidence>
<dbReference type="PANTHER" id="PTHR24410:SF46">
    <property type="entry name" value="SERINE-ENRICHED PROTEIN"/>
    <property type="match status" value="1"/>
</dbReference>
<dbReference type="KEGG" id="lgi:LOTGIDRAFT_162550"/>
<dbReference type="Gene3D" id="3.30.710.10">
    <property type="entry name" value="Potassium Channel Kv1.1, Chain A"/>
    <property type="match status" value="1"/>
</dbReference>
<dbReference type="PANTHER" id="PTHR24410">
    <property type="entry name" value="HL07962P-RELATED"/>
    <property type="match status" value="1"/>
</dbReference>
<organism evidence="3 4">
    <name type="scientific">Lottia gigantea</name>
    <name type="common">Giant owl limpet</name>
    <dbReference type="NCBI Taxonomy" id="225164"/>
    <lineage>
        <taxon>Eukaryota</taxon>
        <taxon>Metazoa</taxon>
        <taxon>Spiralia</taxon>
        <taxon>Lophotrochozoa</taxon>
        <taxon>Mollusca</taxon>
        <taxon>Gastropoda</taxon>
        <taxon>Patellogastropoda</taxon>
        <taxon>Lottioidea</taxon>
        <taxon>Lottiidae</taxon>
        <taxon>Lottia</taxon>
    </lineage>
</organism>
<gene>
    <name evidence="3" type="ORF">LOTGIDRAFT_162550</name>
</gene>
<dbReference type="Pfam" id="PF00651">
    <property type="entry name" value="BTB"/>
    <property type="match status" value="1"/>
</dbReference>
<dbReference type="CTD" id="20239045"/>